<dbReference type="InterPro" id="IPR002182">
    <property type="entry name" value="NB-ARC"/>
</dbReference>
<evidence type="ECO:0000313" key="6">
    <source>
        <dbReference type="Proteomes" id="UP000295252"/>
    </source>
</evidence>
<dbReference type="PRINTS" id="PR00364">
    <property type="entry name" value="DISEASERSIST"/>
</dbReference>
<keyword evidence="1" id="KW-0433">Leucine-rich repeat</keyword>
<accession>A0A068VPW2</accession>
<evidence type="ECO:0000313" key="5">
    <source>
        <dbReference type="EMBL" id="CDP21763.1"/>
    </source>
</evidence>
<dbReference type="InterPro" id="IPR044974">
    <property type="entry name" value="Disease_R_plants"/>
</dbReference>
<organism evidence="5 6">
    <name type="scientific">Coffea canephora</name>
    <name type="common">Robusta coffee</name>
    <dbReference type="NCBI Taxonomy" id="49390"/>
    <lineage>
        <taxon>Eukaryota</taxon>
        <taxon>Viridiplantae</taxon>
        <taxon>Streptophyta</taxon>
        <taxon>Embryophyta</taxon>
        <taxon>Tracheophyta</taxon>
        <taxon>Spermatophyta</taxon>
        <taxon>Magnoliopsida</taxon>
        <taxon>eudicotyledons</taxon>
        <taxon>Gunneridae</taxon>
        <taxon>Pentapetalae</taxon>
        <taxon>asterids</taxon>
        <taxon>lamiids</taxon>
        <taxon>Gentianales</taxon>
        <taxon>Rubiaceae</taxon>
        <taxon>Ixoroideae</taxon>
        <taxon>Gardenieae complex</taxon>
        <taxon>Bertiereae - Coffeeae clade</taxon>
        <taxon>Coffeeae</taxon>
        <taxon>Coffea</taxon>
    </lineage>
</organism>
<dbReference type="InterPro" id="IPR036390">
    <property type="entry name" value="WH_DNA-bd_sf"/>
</dbReference>
<dbReference type="InterPro" id="IPR027417">
    <property type="entry name" value="P-loop_NTPase"/>
</dbReference>
<reference evidence="6" key="1">
    <citation type="journal article" date="2014" name="Science">
        <title>The coffee genome provides insight into the convergent evolution of caffeine biosynthesis.</title>
        <authorList>
            <person name="Denoeud F."/>
            <person name="Carretero-Paulet L."/>
            <person name="Dereeper A."/>
            <person name="Droc G."/>
            <person name="Guyot R."/>
            <person name="Pietrella M."/>
            <person name="Zheng C."/>
            <person name="Alberti A."/>
            <person name="Anthony F."/>
            <person name="Aprea G."/>
            <person name="Aury J.M."/>
            <person name="Bento P."/>
            <person name="Bernard M."/>
            <person name="Bocs S."/>
            <person name="Campa C."/>
            <person name="Cenci A."/>
            <person name="Combes M.C."/>
            <person name="Crouzillat D."/>
            <person name="Da Silva C."/>
            <person name="Daddiego L."/>
            <person name="De Bellis F."/>
            <person name="Dussert S."/>
            <person name="Garsmeur O."/>
            <person name="Gayraud T."/>
            <person name="Guignon V."/>
            <person name="Jahn K."/>
            <person name="Jamilloux V."/>
            <person name="Joet T."/>
            <person name="Labadie K."/>
            <person name="Lan T."/>
            <person name="Leclercq J."/>
            <person name="Lepelley M."/>
            <person name="Leroy T."/>
            <person name="Li L.T."/>
            <person name="Librado P."/>
            <person name="Lopez L."/>
            <person name="Munoz A."/>
            <person name="Noel B."/>
            <person name="Pallavicini A."/>
            <person name="Perrotta G."/>
            <person name="Poncet V."/>
            <person name="Pot D."/>
            <person name="Priyono X."/>
            <person name="Rigoreau M."/>
            <person name="Rouard M."/>
            <person name="Rozas J."/>
            <person name="Tranchant-Dubreuil C."/>
            <person name="VanBuren R."/>
            <person name="Zhang Q."/>
            <person name="Andrade A.C."/>
            <person name="Argout X."/>
            <person name="Bertrand B."/>
            <person name="de Kochko A."/>
            <person name="Graziosi G."/>
            <person name="Henry R.J."/>
            <person name="Jayarama X."/>
            <person name="Ming R."/>
            <person name="Nagai C."/>
            <person name="Rounsley S."/>
            <person name="Sankoff D."/>
            <person name="Giuliano G."/>
            <person name="Albert V.A."/>
            <person name="Wincker P."/>
            <person name="Lashermes P."/>
        </authorList>
    </citation>
    <scope>NUCLEOTIDE SEQUENCE [LARGE SCALE GENOMIC DNA]</scope>
    <source>
        <strain evidence="6">cv. DH200-94</strain>
    </source>
</reference>
<dbReference type="SUPFAM" id="SSF46785">
    <property type="entry name" value="Winged helix' DNA-binding domain"/>
    <property type="match status" value="1"/>
</dbReference>
<dbReference type="PANTHER" id="PTHR11017:SF573">
    <property type="entry name" value="ADP-RIBOSYL CYCLASE_CYCLIC ADP-RIBOSE HYDROLASE"/>
    <property type="match status" value="1"/>
</dbReference>
<dbReference type="Gene3D" id="3.40.50.300">
    <property type="entry name" value="P-loop containing nucleotide triphosphate hydrolases"/>
    <property type="match status" value="1"/>
</dbReference>
<dbReference type="Pfam" id="PF23282">
    <property type="entry name" value="WHD_ROQ1"/>
    <property type="match status" value="1"/>
</dbReference>
<dbReference type="InterPro" id="IPR042197">
    <property type="entry name" value="Apaf_helical"/>
</dbReference>
<dbReference type="AlphaFoldDB" id="A0A068VPW2"/>
<name>A0A068VPW2_COFCA</name>
<evidence type="ECO:0000256" key="1">
    <source>
        <dbReference type="ARBA" id="ARBA00022614"/>
    </source>
</evidence>
<dbReference type="Gramene" id="CDP21763">
    <property type="protein sequence ID" value="CDP21763"/>
    <property type="gene ID" value="GSCOC_T00009802001"/>
</dbReference>
<dbReference type="GO" id="GO:0043531">
    <property type="term" value="F:ADP binding"/>
    <property type="evidence" value="ECO:0007669"/>
    <property type="project" value="InterPro"/>
</dbReference>
<dbReference type="EMBL" id="HG745483">
    <property type="protein sequence ID" value="CDP21763.1"/>
    <property type="molecule type" value="Genomic_DNA"/>
</dbReference>
<evidence type="ECO:0000259" key="4">
    <source>
        <dbReference type="Pfam" id="PF23282"/>
    </source>
</evidence>
<evidence type="ECO:0000256" key="2">
    <source>
        <dbReference type="ARBA" id="ARBA00022737"/>
    </source>
</evidence>
<dbReference type="InterPro" id="IPR058192">
    <property type="entry name" value="WHD_ROQ1-like"/>
</dbReference>
<protein>
    <submittedName>
        <fullName evidence="5">DH200=94 genomic scaffold, scaffold_6399</fullName>
    </submittedName>
</protein>
<dbReference type="Pfam" id="PF00931">
    <property type="entry name" value="NB-ARC"/>
    <property type="match status" value="1"/>
</dbReference>
<feature type="domain" description="NB-ARC" evidence="3">
    <location>
        <begin position="39"/>
        <end position="204"/>
    </location>
</feature>
<evidence type="ECO:0000259" key="3">
    <source>
        <dbReference type="Pfam" id="PF00931"/>
    </source>
</evidence>
<dbReference type="InParanoid" id="A0A068VPW2"/>
<sequence>MDRHESKCIQEIVGDVTAKLGRVIAVEEKNQVGIDSRVHKVNALLNLGSDAVHFLGIWGMSGIGKTTIARAVFDRISTHFEGAIFLHEVREQSKSLEILQEKILSKILCLKDLRISSVFEGSNMIMRRLCRKKVLIVLDDVDHLSQLDALAGMHEWFGDGSRIIITTKDKHLLVTHEVDEIHEVELLNQSEAIQLFSRHAFKKDYPAKGYEELSKKIVHYAGCLPLALKVLGSFLYGREMAEWRSEVERLKRIPEDEIIEKLKVNFNGLREVEKEIFLDIACFFEGKKKEYIRRVLDSFDFYPDIGIKVLIEKSLVTVFGGMILMHCLIQEMGWHIVRQKAPEKPGKHSRLCVAEEFAAENVVGMWLDLSTPKDVVIKNEAFEKMKKLRLLKINNACVSCCPNCIPNEIQWLNWHGYPSKSLPQSLQPEKLVGLKLQYSHVIQLRKGIKLLDKLKYINLSHSQELTRTPDFTGIPNLERLILEDCSSLTEIHPAVGYLKRLQLFNLRNCTNLRSLPKQIILESLEVMILSGCSNPPSSVVLLKSLKTLSFRGCKAMASRTWRAFSSSWLLGQKIQDSMGLVLPSVSGLNCLAKLGLSDCNLLDGGFPCNLGSLCSLIELNLGKNNFISISAASIKSLSRLQILELVGCKRLEILPQLPPSIEECMQIIVHHCRVQLIY</sequence>
<dbReference type="OrthoDB" id="1936883at2759"/>
<dbReference type="Gene3D" id="1.10.8.430">
    <property type="entry name" value="Helical domain of apoptotic protease-activating factors"/>
    <property type="match status" value="1"/>
</dbReference>
<dbReference type="STRING" id="49390.A0A068VPW2"/>
<gene>
    <name evidence="5" type="ORF">GSCOC_T00009802001</name>
</gene>
<dbReference type="Proteomes" id="UP000295252">
    <property type="component" value="Unassembled WGS sequence"/>
</dbReference>
<dbReference type="SUPFAM" id="SSF52540">
    <property type="entry name" value="P-loop containing nucleoside triphosphate hydrolases"/>
    <property type="match status" value="1"/>
</dbReference>
<dbReference type="GO" id="GO:0006952">
    <property type="term" value="P:defense response"/>
    <property type="evidence" value="ECO:0007669"/>
    <property type="project" value="InterPro"/>
</dbReference>
<keyword evidence="6" id="KW-1185">Reference proteome</keyword>
<keyword evidence="2" id="KW-0677">Repeat</keyword>
<dbReference type="FunCoup" id="A0A068VPW2">
    <property type="interactions" value="232"/>
</dbReference>
<dbReference type="PANTHER" id="PTHR11017">
    <property type="entry name" value="LEUCINE-RICH REPEAT-CONTAINING PROTEIN"/>
    <property type="match status" value="1"/>
</dbReference>
<dbReference type="InterPro" id="IPR032675">
    <property type="entry name" value="LRR_dom_sf"/>
</dbReference>
<dbReference type="PhylomeDB" id="A0A068VPW2"/>
<dbReference type="SUPFAM" id="SSF52058">
    <property type="entry name" value="L domain-like"/>
    <property type="match status" value="1"/>
</dbReference>
<feature type="domain" description="Disease resistance protein Roq1-like winged-helix" evidence="4">
    <location>
        <begin position="272"/>
        <end position="340"/>
    </location>
</feature>
<dbReference type="Gene3D" id="3.80.10.10">
    <property type="entry name" value="Ribonuclease Inhibitor"/>
    <property type="match status" value="2"/>
</dbReference>
<dbReference type="OMA" id="SGHESIC"/>
<proteinExistence type="predicted"/>